<feature type="transmembrane region" description="Helical" evidence="1">
    <location>
        <begin position="157"/>
        <end position="176"/>
    </location>
</feature>
<dbReference type="EMBL" id="AHHD01000273">
    <property type="protein sequence ID" value="EKG16368.1"/>
    <property type="molecule type" value="Genomic_DNA"/>
</dbReference>
<name>K2RNP8_MACPH</name>
<accession>K2RNP8</accession>
<reference evidence="2 3" key="1">
    <citation type="journal article" date="2012" name="BMC Genomics">
        <title>Tools to kill: Genome of one of the most destructive plant pathogenic fungi Macrophomina phaseolina.</title>
        <authorList>
            <person name="Islam M.S."/>
            <person name="Haque M.S."/>
            <person name="Islam M.M."/>
            <person name="Emdad E.M."/>
            <person name="Halim A."/>
            <person name="Hossen Q.M.M."/>
            <person name="Hossain M.Z."/>
            <person name="Ahmed B."/>
            <person name="Rahim S."/>
            <person name="Rahman M.S."/>
            <person name="Alam M.M."/>
            <person name="Hou S."/>
            <person name="Wan X."/>
            <person name="Saito J.A."/>
            <person name="Alam M."/>
        </authorList>
    </citation>
    <scope>NUCLEOTIDE SEQUENCE [LARGE SCALE GENOMIC DNA]</scope>
    <source>
        <strain evidence="2 3">MS6</strain>
    </source>
</reference>
<proteinExistence type="predicted"/>
<dbReference type="Proteomes" id="UP000007129">
    <property type="component" value="Unassembled WGS sequence"/>
</dbReference>
<dbReference type="HOGENOM" id="CLU_087039_0_0_1"/>
<dbReference type="InParanoid" id="K2RNP8"/>
<feature type="transmembrane region" description="Helical" evidence="1">
    <location>
        <begin position="101"/>
        <end position="127"/>
    </location>
</feature>
<keyword evidence="1" id="KW-0472">Membrane</keyword>
<gene>
    <name evidence="2" type="ORF">MPH_06420</name>
</gene>
<protein>
    <submittedName>
        <fullName evidence="2">Uncharacterized protein</fullName>
    </submittedName>
</protein>
<organism evidence="2 3">
    <name type="scientific">Macrophomina phaseolina (strain MS6)</name>
    <name type="common">Charcoal rot fungus</name>
    <dbReference type="NCBI Taxonomy" id="1126212"/>
    <lineage>
        <taxon>Eukaryota</taxon>
        <taxon>Fungi</taxon>
        <taxon>Dikarya</taxon>
        <taxon>Ascomycota</taxon>
        <taxon>Pezizomycotina</taxon>
        <taxon>Dothideomycetes</taxon>
        <taxon>Dothideomycetes incertae sedis</taxon>
        <taxon>Botryosphaeriales</taxon>
        <taxon>Botryosphaeriaceae</taxon>
        <taxon>Macrophomina</taxon>
    </lineage>
</organism>
<keyword evidence="1" id="KW-1133">Transmembrane helix</keyword>
<feature type="transmembrane region" description="Helical" evidence="1">
    <location>
        <begin position="182"/>
        <end position="203"/>
    </location>
</feature>
<sequence>MMKYHERGFLRDDKFVLLPILLDSGFPEGPLAPYPQHREGQSSLVGNPDYLGELIVLLSGLAIHELLVQGEAVNNIVGLDDFFVPSHHTELSRFVGVPSRYIFAALVHLAVIVVAGCPVQRIMVILAGCNRCFTLSARGLLPIFLVARVLRALGREVLVTAAGNTESILIALFLLVRPVRVRSFGLLIVVSTVIVTLLGILSIGRVEGHSVSAFEGCPFAARLRGVGLSRTHLPFVHTTVDLRRKVYHFLEGRRVFVGNHILLNFFLQAFVEEVAESLV</sequence>
<comment type="caution">
    <text evidence="2">The sequence shown here is derived from an EMBL/GenBank/DDBJ whole genome shotgun (WGS) entry which is preliminary data.</text>
</comment>
<evidence type="ECO:0000256" key="1">
    <source>
        <dbReference type="SAM" id="Phobius"/>
    </source>
</evidence>
<evidence type="ECO:0000313" key="3">
    <source>
        <dbReference type="Proteomes" id="UP000007129"/>
    </source>
</evidence>
<dbReference type="VEuPathDB" id="FungiDB:MPH_06420"/>
<keyword evidence="1" id="KW-0812">Transmembrane</keyword>
<dbReference type="AlphaFoldDB" id="K2RNP8"/>
<evidence type="ECO:0000313" key="2">
    <source>
        <dbReference type="EMBL" id="EKG16368.1"/>
    </source>
</evidence>